<organism evidence="2 3">
    <name type="scientific">Microbacterium pumilum</name>
    <dbReference type="NCBI Taxonomy" id="344165"/>
    <lineage>
        <taxon>Bacteria</taxon>
        <taxon>Bacillati</taxon>
        <taxon>Actinomycetota</taxon>
        <taxon>Actinomycetes</taxon>
        <taxon>Micrococcales</taxon>
        <taxon>Microbacteriaceae</taxon>
        <taxon>Microbacterium</taxon>
    </lineage>
</organism>
<keyword evidence="3" id="KW-1185">Reference proteome</keyword>
<accession>A0ABN2SAI3</accession>
<evidence type="ECO:0000313" key="3">
    <source>
        <dbReference type="Proteomes" id="UP001500326"/>
    </source>
</evidence>
<dbReference type="InterPro" id="IPR041657">
    <property type="entry name" value="HTH_17"/>
</dbReference>
<feature type="domain" description="Helix-turn-helix" evidence="1">
    <location>
        <begin position="8"/>
        <end position="59"/>
    </location>
</feature>
<dbReference type="Proteomes" id="UP001500326">
    <property type="component" value="Unassembled WGS sequence"/>
</dbReference>
<gene>
    <name evidence="2" type="ORF">GCM10009777_16500</name>
</gene>
<protein>
    <recommendedName>
        <fullName evidence="1">Helix-turn-helix domain-containing protein</fullName>
    </recommendedName>
</protein>
<comment type="caution">
    <text evidence="2">The sequence shown here is derived from an EMBL/GenBank/DDBJ whole genome shotgun (WGS) entry which is preliminary data.</text>
</comment>
<evidence type="ECO:0000259" key="1">
    <source>
        <dbReference type="Pfam" id="PF12728"/>
    </source>
</evidence>
<reference evidence="2 3" key="1">
    <citation type="journal article" date="2019" name="Int. J. Syst. Evol. Microbiol.">
        <title>The Global Catalogue of Microorganisms (GCM) 10K type strain sequencing project: providing services to taxonomists for standard genome sequencing and annotation.</title>
        <authorList>
            <consortium name="The Broad Institute Genomics Platform"/>
            <consortium name="The Broad Institute Genome Sequencing Center for Infectious Disease"/>
            <person name="Wu L."/>
            <person name="Ma J."/>
        </authorList>
    </citation>
    <scope>NUCLEOTIDE SEQUENCE [LARGE SCALE GENOMIC DNA]</scope>
    <source>
        <strain evidence="2 3">JCM 14902</strain>
    </source>
</reference>
<dbReference type="EMBL" id="BAAAOH010000001">
    <property type="protein sequence ID" value="GAA1983355.1"/>
    <property type="molecule type" value="Genomic_DNA"/>
</dbReference>
<sequence length="71" mass="8007">MDADDNEWLTLPQAAALMRMTKAAIAQLRYRGIGPKFYRLSAKTILYKQSEVIAWMESCACTRTDDVLAGH</sequence>
<dbReference type="RefSeq" id="WP_344060316.1">
    <property type="nucleotide sequence ID" value="NZ_BAAAOH010000001.1"/>
</dbReference>
<dbReference type="Pfam" id="PF12728">
    <property type="entry name" value="HTH_17"/>
    <property type="match status" value="1"/>
</dbReference>
<name>A0ABN2SAI3_9MICO</name>
<evidence type="ECO:0000313" key="2">
    <source>
        <dbReference type="EMBL" id="GAA1983355.1"/>
    </source>
</evidence>
<proteinExistence type="predicted"/>